<reference evidence="2" key="1">
    <citation type="journal article" date="2019" name="Int. J. Syst. Evol. Microbiol.">
        <title>The Global Catalogue of Microorganisms (GCM) 10K type strain sequencing project: providing services to taxonomists for standard genome sequencing and annotation.</title>
        <authorList>
            <consortium name="The Broad Institute Genomics Platform"/>
            <consortium name="The Broad Institute Genome Sequencing Center for Infectious Disease"/>
            <person name="Wu L."/>
            <person name="Ma J."/>
        </authorList>
    </citation>
    <scope>NUCLEOTIDE SEQUENCE [LARGE SCALE GENOMIC DNA]</scope>
    <source>
        <strain evidence="2">JCM 31696</strain>
    </source>
</reference>
<gene>
    <name evidence="1" type="ORF">ACFQ07_09920</name>
</gene>
<keyword evidence="2" id="KW-1185">Reference proteome</keyword>
<comment type="caution">
    <text evidence="1">The sequence shown here is derived from an EMBL/GenBank/DDBJ whole genome shotgun (WGS) entry which is preliminary data.</text>
</comment>
<dbReference type="Pfam" id="PF04672">
    <property type="entry name" value="Methyltransf_19"/>
    <property type="match status" value="1"/>
</dbReference>
<name>A0ABW3CG17_9ACTN</name>
<accession>A0ABW3CG17</accession>
<dbReference type="InterPro" id="IPR006764">
    <property type="entry name" value="SAM_dep_MeTrfase_SAV2177_type"/>
</dbReference>
<dbReference type="Proteomes" id="UP001597083">
    <property type="component" value="Unassembled WGS sequence"/>
</dbReference>
<organism evidence="1 2">
    <name type="scientific">Actinomadura adrarensis</name>
    <dbReference type="NCBI Taxonomy" id="1819600"/>
    <lineage>
        <taxon>Bacteria</taxon>
        <taxon>Bacillati</taxon>
        <taxon>Actinomycetota</taxon>
        <taxon>Actinomycetes</taxon>
        <taxon>Streptosporangiales</taxon>
        <taxon>Thermomonosporaceae</taxon>
        <taxon>Actinomadura</taxon>
    </lineage>
</organism>
<dbReference type="EC" id="2.1.1.-" evidence="1"/>
<dbReference type="EMBL" id="JBHTIR010001432">
    <property type="protein sequence ID" value="MFD0852541.1"/>
    <property type="molecule type" value="Genomic_DNA"/>
</dbReference>
<protein>
    <submittedName>
        <fullName evidence="1">SAM-dependent methyltransferase</fullName>
        <ecNumber evidence="1">2.1.1.-</ecNumber>
    </submittedName>
</protein>
<keyword evidence="1" id="KW-0489">Methyltransferase</keyword>
<dbReference type="GO" id="GO:0032259">
    <property type="term" value="P:methylation"/>
    <property type="evidence" value="ECO:0007669"/>
    <property type="project" value="UniProtKB-KW"/>
</dbReference>
<proteinExistence type="predicted"/>
<dbReference type="Gene3D" id="3.40.50.150">
    <property type="entry name" value="Vaccinia Virus protein VP39"/>
    <property type="match status" value="1"/>
</dbReference>
<dbReference type="GO" id="GO:0008168">
    <property type="term" value="F:methyltransferase activity"/>
    <property type="evidence" value="ECO:0007669"/>
    <property type="project" value="UniProtKB-KW"/>
</dbReference>
<evidence type="ECO:0000313" key="2">
    <source>
        <dbReference type="Proteomes" id="UP001597083"/>
    </source>
</evidence>
<sequence length="85" mass="9157">MAGRGNADRPPFVALSDTVLACPKIRKAPVLQNKARTKDEIAALFDGMEPIPPGVTMVNQWHPDETASRIPDEHVSIAGGIARKL</sequence>
<evidence type="ECO:0000313" key="1">
    <source>
        <dbReference type="EMBL" id="MFD0852541.1"/>
    </source>
</evidence>
<dbReference type="InterPro" id="IPR029063">
    <property type="entry name" value="SAM-dependent_MTases_sf"/>
</dbReference>
<keyword evidence="1" id="KW-0808">Transferase</keyword>